<evidence type="ECO:0000256" key="7">
    <source>
        <dbReference type="ARBA" id="ARBA00023136"/>
    </source>
</evidence>
<evidence type="ECO:0000256" key="6">
    <source>
        <dbReference type="ARBA" id="ARBA00022989"/>
    </source>
</evidence>
<keyword evidence="5" id="KW-0067">ATP-binding</keyword>
<dbReference type="GO" id="GO:0016887">
    <property type="term" value="F:ATP hydrolysis activity"/>
    <property type="evidence" value="ECO:0007669"/>
    <property type="project" value="InterPro"/>
</dbReference>
<dbReference type="VEuPathDB" id="FungiDB:FUN_019752"/>
<feature type="domain" description="ABC transporter" evidence="9">
    <location>
        <begin position="414"/>
        <end position="645"/>
    </location>
</feature>
<accession>A0A2I1GZS0</accession>
<dbReference type="GO" id="GO:0005778">
    <property type="term" value="C:peroxisomal membrane"/>
    <property type="evidence" value="ECO:0007669"/>
    <property type="project" value="TreeGrafter"/>
</dbReference>
<evidence type="ECO:0000256" key="8">
    <source>
        <dbReference type="SAM" id="Phobius"/>
    </source>
</evidence>
<feature type="transmembrane region" description="Helical" evidence="8">
    <location>
        <begin position="225"/>
        <end position="250"/>
    </location>
</feature>
<dbReference type="GO" id="GO:0005524">
    <property type="term" value="F:ATP binding"/>
    <property type="evidence" value="ECO:0007669"/>
    <property type="project" value="UniProtKB-KW"/>
</dbReference>
<evidence type="ECO:0000256" key="3">
    <source>
        <dbReference type="ARBA" id="ARBA00022692"/>
    </source>
</evidence>
<dbReference type="GO" id="GO:0015910">
    <property type="term" value="P:long-chain fatty acid import into peroxisome"/>
    <property type="evidence" value="ECO:0007669"/>
    <property type="project" value="TreeGrafter"/>
</dbReference>
<comment type="similarity">
    <text evidence="1">Belongs to the ABC transporter superfamily. ABCD family. Peroxisomal fatty acyl CoA transporter (TC 3.A.1.203) subfamily.</text>
</comment>
<dbReference type="VEuPathDB" id="FungiDB:RhiirA1_426845"/>
<organism evidence="10 11">
    <name type="scientific">Rhizophagus irregularis</name>
    <dbReference type="NCBI Taxonomy" id="588596"/>
    <lineage>
        <taxon>Eukaryota</taxon>
        <taxon>Fungi</taxon>
        <taxon>Fungi incertae sedis</taxon>
        <taxon>Mucoromycota</taxon>
        <taxon>Glomeromycotina</taxon>
        <taxon>Glomeromycetes</taxon>
        <taxon>Glomerales</taxon>
        <taxon>Glomeraceae</taxon>
        <taxon>Rhizophagus</taxon>
    </lineage>
</organism>
<dbReference type="GO" id="GO:0140359">
    <property type="term" value="F:ABC-type transporter activity"/>
    <property type="evidence" value="ECO:0007669"/>
    <property type="project" value="InterPro"/>
</dbReference>
<keyword evidence="2" id="KW-0813">Transport</keyword>
<feature type="transmembrane region" description="Helical" evidence="8">
    <location>
        <begin position="305"/>
        <end position="331"/>
    </location>
</feature>
<evidence type="ECO:0000259" key="9">
    <source>
        <dbReference type="PROSITE" id="PS50893"/>
    </source>
</evidence>
<dbReference type="SUPFAM" id="SSF52540">
    <property type="entry name" value="P-loop containing nucleoside triphosphate hydrolases"/>
    <property type="match status" value="1"/>
</dbReference>
<dbReference type="PROSITE" id="PS00211">
    <property type="entry name" value="ABC_TRANSPORTER_1"/>
    <property type="match status" value="1"/>
</dbReference>
<feature type="transmembrane region" description="Helical" evidence="8">
    <location>
        <begin position="343"/>
        <end position="362"/>
    </location>
</feature>
<dbReference type="Gene3D" id="3.40.50.300">
    <property type="entry name" value="P-loop containing nucleotide triphosphate hydrolases"/>
    <property type="match status" value="1"/>
</dbReference>
<dbReference type="GO" id="GO:0042760">
    <property type="term" value="P:very long-chain fatty acid catabolic process"/>
    <property type="evidence" value="ECO:0007669"/>
    <property type="project" value="TreeGrafter"/>
</dbReference>
<proteinExistence type="inferred from homology"/>
<dbReference type="CDD" id="cd03223">
    <property type="entry name" value="ABCD_peroxisomal_ALDP"/>
    <property type="match status" value="1"/>
</dbReference>
<dbReference type="PROSITE" id="PS50893">
    <property type="entry name" value="ABC_TRANSPORTER_2"/>
    <property type="match status" value="1"/>
</dbReference>
<keyword evidence="7 8" id="KW-0472">Membrane</keyword>
<dbReference type="Gene3D" id="1.20.1560.10">
    <property type="entry name" value="ABC transporter type 1, transmembrane domain"/>
    <property type="match status" value="1"/>
</dbReference>
<dbReference type="GO" id="GO:0007031">
    <property type="term" value="P:peroxisome organization"/>
    <property type="evidence" value="ECO:0007669"/>
    <property type="project" value="TreeGrafter"/>
</dbReference>
<reference evidence="10 11" key="1">
    <citation type="submission" date="2015-10" db="EMBL/GenBank/DDBJ databases">
        <title>Genome analyses suggest a sexual origin of heterokaryosis in a supposedly ancient asexual fungus.</title>
        <authorList>
            <person name="Ropars J."/>
            <person name="Sedzielewska K."/>
            <person name="Noel J."/>
            <person name="Charron P."/>
            <person name="Farinelli L."/>
            <person name="Marton T."/>
            <person name="Kruger M."/>
            <person name="Pelin A."/>
            <person name="Brachmann A."/>
            <person name="Corradi N."/>
        </authorList>
    </citation>
    <scope>NUCLEOTIDE SEQUENCE [LARGE SCALE GENOMIC DNA]</scope>
    <source>
        <strain evidence="10 11">A4</strain>
    </source>
</reference>
<dbReference type="Pfam" id="PF06472">
    <property type="entry name" value="ABC_membrane_2"/>
    <property type="match status" value="1"/>
</dbReference>
<evidence type="ECO:0000256" key="1">
    <source>
        <dbReference type="ARBA" id="ARBA00008575"/>
    </source>
</evidence>
<protein>
    <recommendedName>
        <fullName evidence="9">ABC transporter domain-containing protein</fullName>
    </recommendedName>
</protein>
<dbReference type="VEuPathDB" id="FungiDB:RhiirFUN_018647"/>
<dbReference type="InterPro" id="IPR027417">
    <property type="entry name" value="P-loop_NTPase"/>
</dbReference>
<keyword evidence="4" id="KW-0547">Nucleotide-binding</keyword>
<dbReference type="InterPro" id="IPR036640">
    <property type="entry name" value="ABC1_TM_sf"/>
</dbReference>
<dbReference type="Proteomes" id="UP000234323">
    <property type="component" value="Unassembled WGS sequence"/>
</dbReference>
<dbReference type="SMART" id="SM00382">
    <property type="entry name" value="AAA"/>
    <property type="match status" value="1"/>
</dbReference>
<evidence type="ECO:0000256" key="5">
    <source>
        <dbReference type="ARBA" id="ARBA00022840"/>
    </source>
</evidence>
<dbReference type="GO" id="GO:0005324">
    <property type="term" value="F:long-chain fatty acid transmembrane transporter activity"/>
    <property type="evidence" value="ECO:0007669"/>
    <property type="project" value="TreeGrafter"/>
</dbReference>
<keyword evidence="6 8" id="KW-1133">Transmembrane helix</keyword>
<evidence type="ECO:0000256" key="2">
    <source>
        <dbReference type="ARBA" id="ARBA00022448"/>
    </source>
</evidence>
<comment type="caution">
    <text evidence="10">The sequence shown here is derived from an EMBL/GenBank/DDBJ whole genome shotgun (WGS) entry which is preliminary data.</text>
</comment>
<evidence type="ECO:0000313" key="11">
    <source>
        <dbReference type="Proteomes" id="UP000234323"/>
    </source>
</evidence>
<dbReference type="InterPro" id="IPR003593">
    <property type="entry name" value="AAA+_ATPase"/>
</dbReference>
<dbReference type="GO" id="GO:0006635">
    <property type="term" value="P:fatty acid beta-oxidation"/>
    <property type="evidence" value="ECO:0007669"/>
    <property type="project" value="TreeGrafter"/>
</dbReference>
<dbReference type="PANTHER" id="PTHR11384">
    <property type="entry name" value="ATP-BINDING CASSETTE, SUB-FAMILY D MEMBER"/>
    <property type="match status" value="1"/>
</dbReference>
<dbReference type="PANTHER" id="PTHR11384:SF59">
    <property type="entry name" value="LYSOSOMAL COBALAMIN TRANSPORTER ABCD4"/>
    <property type="match status" value="1"/>
</dbReference>
<feature type="transmembrane region" description="Helical" evidence="8">
    <location>
        <begin position="76"/>
        <end position="97"/>
    </location>
</feature>
<dbReference type="InterPro" id="IPR003439">
    <property type="entry name" value="ABC_transporter-like_ATP-bd"/>
</dbReference>
<dbReference type="InterPro" id="IPR050835">
    <property type="entry name" value="ABC_transporter_sub-D"/>
</dbReference>
<dbReference type="InterPro" id="IPR017871">
    <property type="entry name" value="ABC_transporter-like_CS"/>
</dbReference>
<sequence length="649" mass="74767">MDYEYHPISIEDYDDEAIRNEEPRTSTKPVPLEIIEQNYIKNKNQSSFDRLFLRRFFRILSRLFSPSNMEGNVIKIWLLLICTSLLNEVLVYIVGTIPSRFYTVLVGKDFNGFKPLMFYSIVIVICAGLGRSFVRFIGGLFAISTRKILTRSLHNKYLNSNNSSIFYRLLNFRTDIDNPDQRIAQDVENFSEKLRLICQEIIVAPILIIYYTYKTWTLSGYFGPLVIYVYFIVGLISSRFLIVPLVNLVFMKEFHEGNFRFLHARVRQFAEPIALSWGEKAEYYQLDSFFKNLLNYQRQIIDRELALEALTGSFAYFGSILSYLIIAIPVFVGDYDGIEKDKLSGVISLNAFLSLYLIYRFTRIVEQSTKISDLAGYTARIGQLFEVIEDINDDNDNADVNYTFDDQHGEELSIEFDHVSFTSPSGTPLLSDFKFLIERGKNVIVMGPNGSGKTSLLRVMCGLWPKTRGRVVRPVSSNQQRVLVYLPQTSYLVFGSLRDQITYPMVNDKKMELVSDDEVRSLLAKVNLSHIERKVETFDSRYGADWDKMLSPGEQQKLAFARLFYWKPVFAALDEATSSLDSNTEKQFFEICKELNITTITVSHNKSLLQYHDKVLLLNGKGSYETSDIDINGSENIVRWIDGTLRPFS</sequence>
<keyword evidence="3 8" id="KW-0812">Transmembrane</keyword>
<evidence type="ECO:0000313" key="10">
    <source>
        <dbReference type="EMBL" id="PKY52130.1"/>
    </source>
</evidence>
<gene>
    <name evidence="10" type="ORF">RhiirA4_408052</name>
</gene>
<keyword evidence="11" id="KW-1185">Reference proteome</keyword>
<dbReference type="EMBL" id="LLXI01001144">
    <property type="protein sequence ID" value="PKY52130.1"/>
    <property type="molecule type" value="Genomic_DNA"/>
</dbReference>
<feature type="transmembrane region" description="Helical" evidence="8">
    <location>
        <begin position="117"/>
        <end position="143"/>
    </location>
</feature>
<evidence type="ECO:0000256" key="4">
    <source>
        <dbReference type="ARBA" id="ARBA00022741"/>
    </source>
</evidence>
<dbReference type="SUPFAM" id="SSF90123">
    <property type="entry name" value="ABC transporter transmembrane region"/>
    <property type="match status" value="1"/>
</dbReference>
<dbReference type="InterPro" id="IPR011527">
    <property type="entry name" value="ABC1_TM_dom"/>
</dbReference>
<dbReference type="Pfam" id="PF00005">
    <property type="entry name" value="ABC_tran"/>
    <property type="match status" value="1"/>
</dbReference>
<name>A0A2I1GZS0_9GLOM</name>
<feature type="transmembrane region" description="Helical" evidence="8">
    <location>
        <begin position="194"/>
        <end position="213"/>
    </location>
</feature>
<dbReference type="AlphaFoldDB" id="A0A2I1GZS0"/>